<dbReference type="InterPro" id="IPR001082">
    <property type="entry name" value="Pilin"/>
</dbReference>
<keyword evidence="6" id="KW-1185">Reference proteome</keyword>
<keyword evidence="2" id="KW-0488">Methylation</keyword>
<dbReference type="EMBL" id="NEGB01000001">
    <property type="protein sequence ID" value="OTG67155.1"/>
    <property type="molecule type" value="Genomic_DNA"/>
</dbReference>
<dbReference type="InterPro" id="IPR012902">
    <property type="entry name" value="N_methyl_site"/>
</dbReference>
<accession>A0A1Y3CPS5</accession>
<dbReference type="PANTHER" id="PTHR30093:SF34">
    <property type="entry name" value="PREPILIN PEPTIDASE-DEPENDENT PROTEIN D"/>
    <property type="match status" value="1"/>
</dbReference>
<dbReference type="PANTHER" id="PTHR30093">
    <property type="entry name" value="GENERAL SECRETION PATHWAY PROTEIN G"/>
    <property type="match status" value="1"/>
</dbReference>
<feature type="transmembrane region" description="Helical" evidence="4">
    <location>
        <begin position="6"/>
        <end position="24"/>
    </location>
</feature>
<dbReference type="STRING" id="1977882.B9T28_00480"/>
<keyword evidence="4" id="KW-0812">Transmembrane</keyword>
<protein>
    <submittedName>
        <fullName evidence="5">Prepilin-type cleavage/methylation domain-containing protein</fullName>
    </submittedName>
</protein>
<keyword evidence="4" id="KW-0472">Membrane</keyword>
<comment type="caution">
    <text evidence="5">The sequence shown here is derived from an EMBL/GenBank/DDBJ whole genome shotgun (WGS) entry which is preliminary data.</text>
</comment>
<name>A0A1Y3CPS5_9GAMM</name>
<evidence type="ECO:0000256" key="3">
    <source>
        <dbReference type="RuleBase" id="RU000389"/>
    </source>
</evidence>
<dbReference type="Pfam" id="PF00114">
    <property type="entry name" value="Pilin"/>
    <property type="match status" value="1"/>
</dbReference>
<dbReference type="RefSeq" id="WP_086202014.1">
    <property type="nucleotide sequence ID" value="NZ_NEGB01000001.1"/>
</dbReference>
<dbReference type="Proteomes" id="UP000242765">
    <property type="component" value="Unassembled WGS sequence"/>
</dbReference>
<evidence type="ECO:0000256" key="2">
    <source>
        <dbReference type="ARBA" id="ARBA00022481"/>
    </source>
</evidence>
<dbReference type="AlphaFoldDB" id="A0A1Y3CPS5"/>
<keyword evidence="4" id="KW-1133">Transmembrane helix</keyword>
<dbReference type="GO" id="GO:0009289">
    <property type="term" value="C:pilus"/>
    <property type="evidence" value="ECO:0007669"/>
    <property type="project" value="InterPro"/>
</dbReference>
<evidence type="ECO:0000313" key="6">
    <source>
        <dbReference type="Proteomes" id="UP000242765"/>
    </source>
</evidence>
<evidence type="ECO:0000256" key="1">
    <source>
        <dbReference type="ARBA" id="ARBA00005233"/>
    </source>
</evidence>
<dbReference type="NCBIfam" id="TIGR02532">
    <property type="entry name" value="IV_pilin_GFxxxE"/>
    <property type="match status" value="1"/>
</dbReference>
<evidence type="ECO:0000256" key="4">
    <source>
        <dbReference type="SAM" id="Phobius"/>
    </source>
</evidence>
<sequence length="142" mass="15165">MKGFTLIELMIVVAIIGILAAIAVPQYQNYITRAQVSEAVVLGSGMKSALGDYGWSRAAWPTKLVDLNAVASTNEINVNLVGKYSKMDNKVVGTYPSGQVTMTMTTGMANGQTILFQTTDGASTWTCTPGTLNSKYRSNACK</sequence>
<dbReference type="Gene3D" id="3.30.700.10">
    <property type="entry name" value="Glycoprotein, Type 4 Pilin"/>
    <property type="match status" value="1"/>
</dbReference>
<comment type="similarity">
    <text evidence="1 3">Belongs to the N-Me-Phe pilin family.</text>
</comment>
<dbReference type="OrthoDB" id="5767514at2"/>
<keyword evidence="3" id="KW-0281">Fimbrium</keyword>
<reference evidence="5 6" key="1">
    <citation type="submission" date="2017-04" db="EMBL/GenBank/DDBJ databases">
        <title>High diversity of culturable Acinetobacter species in natural soil and water ecosystems.</title>
        <authorList>
            <person name="Nemec A."/>
            <person name="Radolfova-Krizova L."/>
        </authorList>
    </citation>
    <scope>NUCLEOTIDE SEQUENCE [LARGE SCALE GENOMIC DNA]</scope>
    <source>
        <strain evidence="5 6">ANC 4999</strain>
    </source>
</reference>
<gene>
    <name evidence="5" type="ORF">B9T28_00480</name>
</gene>
<organism evidence="5 6">
    <name type="scientific">Acinetobacter silvestris</name>
    <dbReference type="NCBI Taxonomy" id="1977882"/>
    <lineage>
        <taxon>Bacteria</taxon>
        <taxon>Pseudomonadati</taxon>
        <taxon>Pseudomonadota</taxon>
        <taxon>Gammaproteobacteria</taxon>
        <taxon>Moraxellales</taxon>
        <taxon>Moraxellaceae</taxon>
        <taxon>Acinetobacter</taxon>
    </lineage>
</organism>
<evidence type="ECO:0000313" key="5">
    <source>
        <dbReference type="EMBL" id="OTG67155.1"/>
    </source>
</evidence>
<dbReference type="PROSITE" id="PS00409">
    <property type="entry name" value="PROKAR_NTER_METHYL"/>
    <property type="match status" value="1"/>
</dbReference>
<proteinExistence type="inferred from homology"/>
<dbReference type="Pfam" id="PF07963">
    <property type="entry name" value="N_methyl"/>
    <property type="match status" value="1"/>
</dbReference>
<dbReference type="SUPFAM" id="SSF54523">
    <property type="entry name" value="Pili subunits"/>
    <property type="match status" value="1"/>
</dbReference>
<dbReference type="InterPro" id="IPR045584">
    <property type="entry name" value="Pilin-like"/>
</dbReference>
<dbReference type="GO" id="GO:0007155">
    <property type="term" value="P:cell adhesion"/>
    <property type="evidence" value="ECO:0007669"/>
    <property type="project" value="InterPro"/>
</dbReference>